<evidence type="ECO:0000256" key="4">
    <source>
        <dbReference type="ARBA" id="ARBA00022519"/>
    </source>
</evidence>
<feature type="transmembrane region" description="Helical" evidence="10">
    <location>
        <begin position="219"/>
        <end position="245"/>
    </location>
</feature>
<proteinExistence type="inferred from homology"/>
<dbReference type="GO" id="GO:0005886">
    <property type="term" value="C:plasma membrane"/>
    <property type="evidence" value="ECO:0007669"/>
    <property type="project" value="UniProtKB-SubCell"/>
</dbReference>
<keyword evidence="7 10" id="KW-1133">Transmembrane helix</keyword>
<keyword evidence="4" id="KW-0997">Cell inner membrane</keyword>
<dbReference type="InterPro" id="IPR052157">
    <property type="entry name" value="BCAA_transport_permease"/>
</dbReference>
<sequence>MPCRFTAASLPGLPAKPAAQGRGVLFSGSPYLSGGVCLSLQLIVNGISLGAVYALIAVGFALVFSILKFSNFAHGGMISAAAYIAYFFYASFETPPSLWVTLLFTAVVSLGVALLLDTLCYRRIRKNNSPNIYYFVASITFAILIEQILTVFFGKTSYGFPGMFEVASVSLLGASFATMDLVVLAVSIAMLVVLMLLINRTKIGLAIRAVAINPRASRLMGINSGFIVLFTFALAGFLAGVSGTLLGIKYSVYPALGSSMMVKGFIASVIGGLGSLSGAIAAAILLGVIEMVSIYFLGSSVTPAILFGIMLVFLFLRPQGISGKFAQDKV</sequence>
<dbReference type="GO" id="GO:0015808">
    <property type="term" value="P:L-alanine transport"/>
    <property type="evidence" value="ECO:0007669"/>
    <property type="project" value="TreeGrafter"/>
</dbReference>
<dbReference type="CDD" id="cd06582">
    <property type="entry name" value="TM_PBP1_LivH_like"/>
    <property type="match status" value="1"/>
</dbReference>
<dbReference type="GO" id="GO:0015190">
    <property type="term" value="F:L-leucine transmembrane transporter activity"/>
    <property type="evidence" value="ECO:0007669"/>
    <property type="project" value="TreeGrafter"/>
</dbReference>
<dbReference type="AlphaFoldDB" id="A0A174TE91"/>
<keyword evidence="6" id="KW-0029">Amino-acid transport</keyword>
<gene>
    <name evidence="11" type="primary">livH_7</name>
    <name evidence="11" type="ORF">ERS852551_03008</name>
</gene>
<feature type="transmembrane region" description="Helical" evidence="10">
    <location>
        <begin position="31"/>
        <end position="64"/>
    </location>
</feature>
<evidence type="ECO:0000256" key="3">
    <source>
        <dbReference type="ARBA" id="ARBA00022475"/>
    </source>
</evidence>
<evidence type="ECO:0000313" key="12">
    <source>
        <dbReference type="Proteomes" id="UP000095765"/>
    </source>
</evidence>
<dbReference type="GO" id="GO:0015192">
    <property type="term" value="F:L-phenylalanine transmembrane transporter activity"/>
    <property type="evidence" value="ECO:0007669"/>
    <property type="project" value="TreeGrafter"/>
</dbReference>
<feature type="transmembrane region" description="Helical" evidence="10">
    <location>
        <begin position="294"/>
        <end position="316"/>
    </location>
</feature>
<organism evidence="11 12">
    <name type="scientific">Anaerotruncus colihominis</name>
    <dbReference type="NCBI Taxonomy" id="169435"/>
    <lineage>
        <taxon>Bacteria</taxon>
        <taxon>Bacillati</taxon>
        <taxon>Bacillota</taxon>
        <taxon>Clostridia</taxon>
        <taxon>Eubacteriales</taxon>
        <taxon>Oscillospiraceae</taxon>
        <taxon>Anaerotruncus</taxon>
    </lineage>
</organism>
<protein>
    <submittedName>
        <fullName evidence="11">LIV-I protein H</fullName>
    </submittedName>
</protein>
<keyword evidence="3" id="KW-1003">Cell membrane</keyword>
<dbReference type="PANTHER" id="PTHR11795:SF371">
    <property type="entry name" value="HIGH-AFFINITY BRANCHED-CHAIN AMINO ACID TRANSPORT SYSTEM PERMEASE PROTEIN LIVH"/>
    <property type="match status" value="1"/>
</dbReference>
<comment type="similarity">
    <text evidence="9">Belongs to the binding-protein-dependent transport system permease family. LivHM subfamily.</text>
</comment>
<reference evidence="11 12" key="1">
    <citation type="submission" date="2015-09" db="EMBL/GenBank/DDBJ databases">
        <authorList>
            <consortium name="Pathogen Informatics"/>
        </authorList>
    </citation>
    <scope>NUCLEOTIDE SEQUENCE [LARGE SCALE GENOMIC DNA]</scope>
    <source>
        <strain evidence="11 12">2789STDY5834939</strain>
    </source>
</reference>
<evidence type="ECO:0000256" key="1">
    <source>
        <dbReference type="ARBA" id="ARBA00004651"/>
    </source>
</evidence>
<evidence type="ECO:0000256" key="2">
    <source>
        <dbReference type="ARBA" id="ARBA00022448"/>
    </source>
</evidence>
<dbReference type="PANTHER" id="PTHR11795">
    <property type="entry name" value="BRANCHED-CHAIN AMINO ACID TRANSPORT SYSTEM PERMEASE PROTEIN LIVH"/>
    <property type="match status" value="1"/>
</dbReference>
<dbReference type="GO" id="GO:1903806">
    <property type="term" value="P:L-isoleucine import across plasma membrane"/>
    <property type="evidence" value="ECO:0007669"/>
    <property type="project" value="TreeGrafter"/>
</dbReference>
<evidence type="ECO:0000256" key="8">
    <source>
        <dbReference type="ARBA" id="ARBA00023136"/>
    </source>
</evidence>
<keyword evidence="2" id="KW-0813">Transport</keyword>
<dbReference type="Proteomes" id="UP000095765">
    <property type="component" value="Unassembled WGS sequence"/>
</dbReference>
<name>A0A174TE91_9FIRM</name>
<evidence type="ECO:0000313" key="11">
    <source>
        <dbReference type="EMBL" id="CUQ07426.1"/>
    </source>
</evidence>
<accession>A0A174TE91</accession>
<dbReference type="GO" id="GO:0005304">
    <property type="term" value="F:L-valine transmembrane transporter activity"/>
    <property type="evidence" value="ECO:0007669"/>
    <property type="project" value="TreeGrafter"/>
</dbReference>
<dbReference type="EMBL" id="CZBE01000024">
    <property type="protein sequence ID" value="CUQ07426.1"/>
    <property type="molecule type" value="Genomic_DNA"/>
</dbReference>
<dbReference type="GO" id="GO:0015188">
    <property type="term" value="F:L-isoleucine transmembrane transporter activity"/>
    <property type="evidence" value="ECO:0007669"/>
    <property type="project" value="TreeGrafter"/>
</dbReference>
<dbReference type="Pfam" id="PF02653">
    <property type="entry name" value="BPD_transp_2"/>
    <property type="match status" value="1"/>
</dbReference>
<dbReference type="GO" id="GO:0042941">
    <property type="term" value="P:D-alanine transmembrane transport"/>
    <property type="evidence" value="ECO:0007669"/>
    <property type="project" value="TreeGrafter"/>
</dbReference>
<feature type="transmembrane region" description="Helical" evidence="10">
    <location>
        <begin position="71"/>
        <end position="92"/>
    </location>
</feature>
<feature type="transmembrane region" description="Helical" evidence="10">
    <location>
        <begin position="265"/>
        <end position="287"/>
    </location>
</feature>
<feature type="transmembrane region" description="Helical" evidence="10">
    <location>
        <begin position="98"/>
        <end position="120"/>
    </location>
</feature>
<dbReference type="InterPro" id="IPR001851">
    <property type="entry name" value="ABC_transp_permease"/>
</dbReference>
<comment type="subcellular location">
    <subcellularLocation>
        <location evidence="1">Cell membrane</location>
        <topology evidence="1">Multi-pass membrane protein</topology>
    </subcellularLocation>
</comment>
<feature type="transmembrane region" description="Helical" evidence="10">
    <location>
        <begin position="174"/>
        <end position="198"/>
    </location>
</feature>
<keyword evidence="8 10" id="KW-0472">Membrane</keyword>
<evidence type="ECO:0000256" key="5">
    <source>
        <dbReference type="ARBA" id="ARBA00022692"/>
    </source>
</evidence>
<keyword evidence="5 10" id="KW-0812">Transmembrane</keyword>
<evidence type="ECO:0000256" key="10">
    <source>
        <dbReference type="SAM" id="Phobius"/>
    </source>
</evidence>
<evidence type="ECO:0000256" key="7">
    <source>
        <dbReference type="ARBA" id="ARBA00022989"/>
    </source>
</evidence>
<feature type="transmembrane region" description="Helical" evidence="10">
    <location>
        <begin position="132"/>
        <end position="154"/>
    </location>
</feature>
<evidence type="ECO:0000256" key="6">
    <source>
        <dbReference type="ARBA" id="ARBA00022970"/>
    </source>
</evidence>
<evidence type="ECO:0000256" key="9">
    <source>
        <dbReference type="ARBA" id="ARBA00037998"/>
    </source>
</evidence>